<dbReference type="PANTHER" id="PTHR44757:SF2">
    <property type="entry name" value="BIOFILM ARCHITECTURE MAINTENANCE PROTEIN MBAA"/>
    <property type="match status" value="1"/>
</dbReference>
<dbReference type="PANTHER" id="PTHR44757">
    <property type="entry name" value="DIGUANYLATE CYCLASE DGCP"/>
    <property type="match status" value="1"/>
</dbReference>
<dbReference type="InterPro" id="IPR000014">
    <property type="entry name" value="PAS"/>
</dbReference>
<evidence type="ECO:0000313" key="2">
    <source>
        <dbReference type="EMBL" id="ABS54854.1"/>
    </source>
</evidence>
<evidence type="ECO:0000313" key="3">
    <source>
        <dbReference type="Proteomes" id="UP000002408"/>
    </source>
</evidence>
<dbReference type="SUPFAM" id="SSF55785">
    <property type="entry name" value="PYP-like sensor domain (PAS domain)"/>
    <property type="match status" value="3"/>
</dbReference>
<dbReference type="HOGENOM" id="CLU_580896_0_0_2"/>
<dbReference type="STRING" id="456442.Mboo_0333"/>
<dbReference type="Pfam" id="PF00989">
    <property type="entry name" value="PAS"/>
    <property type="match status" value="1"/>
</dbReference>
<feature type="domain" description="PAS" evidence="1">
    <location>
        <begin position="203"/>
        <end position="262"/>
    </location>
</feature>
<accession>A7I543</accession>
<dbReference type="Gene3D" id="3.30.450.20">
    <property type="entry name" value="PAS domain"/>
    <property type="match status" value="3"/>
</dbReference>
<organism evidence="2 3">
    <name type="scientific">Methanoregula boonei (strain DSM 21154 / JCM 14090 / 6A8)</name>
    <dbReference type="NCBI Taxonomy" id="456442"/>
    <lineage>
        <taxon>Archaea</taxon>
        <taxon>Methanobacteriati</taxon>
        <taxon>Methanobacteriota</taxon>
        <taxon>Stenosarchaea group</taxon>
        <taxon>Methanomicrobia</taxon>
        <taxon>Methanomicrobiales</taxon>
        <taxon>Methanoregulaceae</taxon>
        <taxon>Methanoregula</taxon>
    </lineage>
</organism>
<dbReference type="eggNOG" id="arCOG06918">
    <property type="taxonomic scope" value="Archaea"/>
</dbReference>
<evidence type="ECO:0000259" key="1">
    <source>
        <dbReference type="PROSITE" id="PS50112"/>
    </source>
</evidence>
<gene>
    <name evidence="2" type="ordered locus">Mboo_0333</name>
</gene>
<dbReference type="KEGG" id="mbn:Mboo_0333"/>
<feature type="domain" description="PAS" evidence="1">
    <location>
        <begin position="327"/>
        <end position="396"/>
    </location>
</feature>
<dbReference type="Proteomes" id="UP000002408">
    <property type="component" value="Chromosome"/>
</dbReference>
<protein>
    <submittedName>
        <fullName evidence="2">Putative PAS/PAC sensor protein</fullName>
    </submittedName>
</protein>
<dbReference type="InterPro" id="IPR013767">
    <property type="entry name" value="PAS_fold"/>
</dbReference>
<dbReference type="InterPro" id="IPR035965">
    <property type="entry name" value="PAS-like_dom_sf"/>
</dbReference>
<proteinExistence type="predicted"/>
<dbReference type="InterPro" id="IPR052155">
    <property type="entry name" value="Biofilm_reg_signaling"/>
</dbReference>
<dbReference type="PROSITE" id="PS50112">
    <property type="entry name" value="PAS"/>
    <property type="match status" value="3"/>
</dbReference>
<dbReference type="GO" id="GO:0006355">
    <property type="term" value="P:regulation of DNA-templated transcription"/>
    <property type="evidence" value="ECO:0007669"/>
    <property type="project" value="InterPro"/>
</dbReference>
<reference evidence="3" key="1">
    <citation type="journal article" date="2015" name="Microbiology">
        <title>Genome of Methanoregula boonei 6A8 reveals adaptations to oligotrophic peatland environments.</title>
        <authorList>
            <person name="Braeuer S."/>
            <person name="Cadillo-Quiroz H."/>
            <person name="Kyrpides N."/>
            <person name="Woyke T."/>
            <person name="Goodwin L."/>
            <person name="Detter C."/>
            <person name="Podell S."/>
            <person name="Yavitt J.B."/>
            <person name="Zinder S.H."/>
        </authorList>
    </citation>
    <scope>NUCLEOTIDE SEQUENCE [LARGE SCALE GENOMIC DNA]</scope>
    <source>
        <strain evidence="3">DSM 21154 / JCM 14090 / 6A8</strain>
    </source>
</reference>
<dbReference type="CDD" id="cd00130">
    <property type="entry name" value="PAS"/>
    <property type="match status" value="3"/>
</dbReference>
<keyword evidence="3" id="KW-1185">Reference proteome</keyword>
<dbReference type="AlphaFoldDB" id="A7I543"/>
<dbReference type="EMBL" id="CP000780">
    <property type="protein sequence ID" value="ABS54854.1"/>
    <property type="molecule type" value="Genomic_DNA"/>
</dbReference>
<feature type="domain" description="PAS" evidence="1">
    <location>
        <begin position="80"/>
        <end position="143"/>
    </location>
</feature>
<sequence>MIQRGTLQTVDTDMVHPNGQDLHLIKSILKQSPEGMSVSEIARALRKNKNTTGRYLDILLISGQVDMRTYGMAKVYTLSQRVPLSAMLSYSKDLIVVLDRESRIVQINDNFLTLLRLTRKEIIGKDFASITSTDIDLHNLLTPPPSTRSEETERIVSTRLGTKERIFKQKSIPTVFDDGARGITVILSDTTEEILQEREIQIREERFRMMAENIQDALFIVENEKCTFANRRLAEITGYTFEELWDMDPMKIIVPEDRKKIEPLVDIREKSVLGPVEFQCRIQRKDGVNRQMYIRISSLNRGEAQYHFVILTDVTDLLSKDMALARSEQRFRMMAENVQDALLIIESGRITYANRRACEISGYSAEEMYSLHSREIIPLEARRVMGETYKKSLAPGEPAIKFQSWILCKNGEKRCIYGQMNSVRHSDAISTYITLTDVTAFAEHEQDLMDRIAGLEQGGGCISPPHPDAAPGFPGQK</sequence>
<dbReference type="Pfam" id="PF13188">
    <property type="entry name" value="PAS_8"/>
    <property type="match status" value="2"/>
</dbReference>
<dbReference type="SMART" id="SM00091">
    <property type="entry name" value="PAS"/>
    <property type="match status" value="3"/>
</dbReference>
<name>A7I543_METB6</name>
<dbReference type="NCBIfam" id="TIGR00229">
    <property type="entry name" value="sensory_box"/>
    <property type="match status" value="3"/>
</dbReference>